<protein>
    <submittedName>
        <fullName evidence="2">Uncharacterized protein</fullName>
    </submittedName>
</protein>
<dbReference type="OrthoDB" id="693243at2759"/>
<proteinExistence type="predicted"/>
<gene>
    <name evidence="2" type="ORF">J5N97_003892</name>
</gene>
<feature type="region of interest" description="Disordered" evidence="1">
    <location>
        <begin position="61"/>
        <end position="92"/>
    </location>
</feature>
<evidence type="ECO:0000256" key="1">
    <source>
        <dbReference type="SAM" id="MobiDB-lite"/>
    </source>
</evidence>
<name>A0A9D5D540_9LILI</name>
<evidence type="ECO:0000313" key="2">
    <source>
        <dbReference type="EMBL" id="KAJ0985536.1"/>
    </source>
</evidence>
<comment type="caution">
    <text evidence="2">The sequence shown here is derived from an EMBL/GenBank/DDBJ whole genome shotgun (WGS) entry which is preliminary data.</text>
</comment>
<reference evidence="2" key="2">
    <citation type="journal article" date="2022" name="Hortic Res">
        <title>The genome of Dioscorea zingiberensis sheds light on the biosynthesis, origin and evolution of the medicinally important diosgenin saponins.</title>
        <authorList>
            <person name="Li Y."/>
            <person name="Tan C."/>
            <person name="Li Z."/>
            <person name="Guo J."/>
            <person name="Li S."/>
            <person name="Chen X."/>
            <person name="Wang C."/>
            <person name="Dai X."/>
            <person name="Yang H."/>
            <person name="Song W."/>
            <person name="Hou L."/>
            <person name="Xu J."/>
            <person name="Tong Z."/>
            <person name="Xu A."/>
            <person name="Yuan X."/>
            <person name="Wang W."/>
            <person name="Yang Q."/>
            <person name="Chen L."/>
            <person name="Sun Z."/>
            <person name="Wang K."/>
            <person name="Pan B."/>
            <person name="Chen J."/>
            <person name="Bao Y."/>
            <person name="Liu F."/>
            <person name="Qi X."/>
            <person name="Gang D.R."/>
            <person name="Wen J."/>
            <person name="Li J."/>
        </authorList>
    </citation>
    <scope>NUCLEOTIDE SEQUENCE</scope>
    <source>
        <strain evidence="2">Dzin_1.0</strain>
    </source>
</reference>
<keyword evidence="3" id="KW-1185">Reference proteome</keyword>
<evidence type="ECO:0000313" key="3">
    <source>
        <dbReference type="Proteomes" id="UP001085076"/>
    </source>
</evidence>
<reference evidence="2" key="1">
    <citation type="submission" date="2021-03" db="EMBL/GenBank/DDBJ databases">
        <authorList>
            <person name="Li Z."/>
            <person name="Yang C."/>
        </authorList>
    </citation>
    <scope>NUCLEOTIDE SEQUENCE</scope>
    <source>
        <strain evidence="2">Dzin_1.0</strain>
        <tissue evidence="2">Leaf</tissue>
    </source>
</reference>
<sequence>MVGEVNTPAAPNGAPTVSENPLAQSNLVVIPEERFITERLALRTTMIMAVERHVSHKATHPHHHFKIAPAPKAPSRNGGAPRASSSNYLDRFNEETHGMSDLDSIMVVGAVLDGLRECPFLDSLTRDVPRDLSEVMSRAQKYIASDEFKAGRKE</sequence>
<dbReference type="AlphaFoldDB" id="A0A9D5D540"/>
<accession>A0A9D5D540</accession>
<dbReference type="Proteomes" id="UP001085076">
    <property type="component" value="Miscellaneous, Linkage group lg01"/>
</dbReference>
<organism evidence="2 3">
    <name type="scientific">Dioscorea zingiberensis</name>
    <dbReference type="NCBI Taxonomy" id="325984"/>
    <lineage>
        <taxon>Eukaryota</taxon>
        <taxon>Viridiplantae</taxon>
        <taxon>Streptophyta</taxon>
        <taxon>Embryophyta</taxon>
        <taxon>Tracheophyta</taxon>
        <taxon>Spermatophyta</taxon>
        <taxon>Magnoliopsida</taxon>
        <taxon>Liliopsida</taxon>
        <taxon>Dioscoreales</taxon>
        <taxon>Dioscoreaceae</taxon>
        <taxon>Dioscorea</taxon>
    </lineage>
</organism>
<dbReference type="EMBL" id="JAGGNH010000001">
    <property type="protein sequence ID" value="KAJ0985536.1"/>
    <property type="molecule type" value="Genomic_DNA"/>
</dbReference>